<evidence type="ECO:0000259" key="3">
    <source>
        <dbReference type="Pfam" id="PF02397"/>
    </source>
</evidence>
<feature type="domain" description="Bacterial sugar transferase" evidence="3">
    <location>
        <begin position="10"/>
        <end position="188"/>
    </location>
</feature>
<dbReference type="EMBL" id="QVLX01000011">
    <property type="protein sequence ID" value="RGE84833.1"/>
    <property type="molecule type" value="Genomic_DNA"/>
</dbReference>
<dbReference type="Pfam" id="PF02397">
    <property type="entry name" value="Bac_transf"/>
    <property type="match status" value="1"/>
</dbReference>
<keyword evidence="5" id="KW-1185">Reference proteome</keyword>
<keyword evidence="2" id="KW-0812">Transmembrane</keyword>
<dbReference type="PANTHER" id="PTHR30576">
    <property type="entry name" value="COLANIC BIOSYNTHESIS UDP-GLUCOSE LIPID CARRIER TRANSFERASE"/>
    <property type="match status" value="1"/>
</dbReference>
<evidence type="ECO:0000256" key="1">
    <source>
        <dbReference type="ARBA" id="ARBA00006464"/>
    </source>
</evidence>
<keyword evidence="4" id="KW-0808">Transferase</keyword>
<organism evidence="4 5">
    <name type="scientific">Sellimonas intestinalis</name>
    <dbReference type="NCBI Taxonomy" id="1653434"/>
    <lineage>
        <taxon>Bacteria</taxon>
        <taxon>Bacillati</taxon>
        <taxon>Bacillota</taxon>
        <taxon>Clostridia</taxon>
        <taxon>Lachnospirales</taxon>
        <taxon>Lachnospiraceae</taxon>
        <taxon>Sellimonas</taxon>
    </lineage>
</organism>
<gene>
    <name evidence="4" type="ORF">DW016_14215</name>
</gene>
<dbReference type="GO" id="GO:0016780">
    <property type="term" value="F:phosphotransferase activity, for other substituted phosphate groups"/>
    <property type="evidence" value="ECO:0007669"/>
    <property type="project" value="TreeGrafter"/>
</dbReference>
<dbReference type="AlphaFoldDB" id="A0A3E3JZC2"/>
<accession>A0A3E3JZC2</accession>
<protein>
    <submittedName>
        <fullName evidence="4">Sugar transferase</fullName>
    </submittedName>
</protein>
<proteinExistence type="inferred from homology"/>
<comment type="caution">
    <text evidence="4">The sequence shown here is derived from an EMBL/GenBank/DDBJ whole genome shotgun (WGS) entry which is preliminary data.</text>
</comment>
<dbReference type="Proteomes" id="UP000261080">
    <property type="component" value="Unassembled WGS sequence"/>
</dbReference>
<dbReference type="InterPro" id="IPR003362">
    <property type="entry name" value="Bact_transf"/>
</dbReference>
<sequence length="259" mass="30043">MRKKEYIKKKEYLDIYLSLMALFFLAPVFLTLVIAIKLDSPGPVFFKQKRVGIHQKHFKILKFRTMRTDTPKDMPTHLLQDPDQYITKVGKFLRKTSLDELPQLINIVKGEMSIIGPRPALWNQYDLIEEREKYGANDILPGLTGWAQIHGRDELDIPEKAKLDGYYVDNLSFGLDVKCFFGTILSVLRSDGVVEGGTGEMKRKEVEKMGKKILILSNHFITIFAFRKEVIQRMIEAGNEVTYQHQPMNRINILRIWVV</sequence>
<name>A0A3E3JZC2_9FIRM</name>
<evidence type="ECO:0000256" key="2">
    <source>
        <dbReference type="SAM" id="Phobius"/>
    </source>
</evidence>
<reference evidence="4 5" key="1">
    <citation type="submission" date="2018-08" db="EMBL/GenBank/DDBJ databases">
        <title>A genome reference for cultivated species of the human gut microbiota.</title>
        <authorList>
            <person name="Zou Y."/>
            <person name="Xue W."/>
            <person name="Luo G."/>
        </authorList>
    </citation>
    <scope>NUCLEOTIDE SEQUENCE [LARGE SCALE GENOMIC DNA]</scope>
    <source>
        <strain evidence="4 5">AF37-2AT</strain>
    </source>
</reference>
<evidence type="ECO:0000313" key="5">
    <source>
        <dbReference type="Proteomes" id="UP000261080"/>
    </source>
</evidence>
<dbReference type="OrthoDB" id="9808602at2"/>
<dbReference type="PANTHER" id="PTHR30576:SF10">
    <property type="entry name" value="SLL5057 PROTEIN"/>
    <property type="match status" value="1"/>
</dbReference>
<keyword evidence="2" id="KW-0472">Membrane</keyword>
<feature type="transmembrane region" description="Helical" evidence="2">
    <location>
        <begin position="12"/>
        <end position="36"/>
    </location>
</feature>
<evidence type="ECO:0000313" key="4">
    <source>
        <dbReference type="EMBL" id="RGE84833.1"/>
    </source>
</evidence>
<comment type="similarity">
    <text evidence="1">Belongs to the bacterial sugar transferase family.</text>
</comment>
<keyword evidence="2" id="KW-1133">Transmembrane helix</keyword>